<dbReference type="AlphaFoldDB" id="A0A6S6TV39"/>
<dbReference type="Gene3D" id="3.30.70.260">
    <property type="match status" value="2"/>
</dbReference>
<feature type="domain" description="ACT" evidence="2">
    <location>
        <begin position="91"/>
        <end position="171"/>
    </location>
</feature>
<sequence>MQNHLIISILAEDKPGLVESLSKVLNAHHSSWNDSRMSRLAGKFAGILSLDVADENLDALMTALNALENDEFKLLIEKTNADEAQHSQTLSVSVLGQDRRGIVHDITSELAKLSVNIESLESQVRPASMSTENLFEANLQLSLPADVSTDTVIDTLESMSDQLMVDINFND</sequence>
<name>A0A6S6TV39_9GAMM</name>
<dbReference type="PANTHER" id="PTHR34875">
    <property type="entry name" value="UPF0237 PROTEIN MJ1558"/>
    <property type="match status" value="1"/>
</dbReference>
<dbReference type="GO" id="GO:0006355">
    <property type="term" value="P:regulation of DNA-templated transcription"/>
    <property type="evidence" value="ECO:0007669"/>
    <property type="project" value="UniProtKB-UniRule"/>
</dbReference>
<dbReference type="InterPro" id="IPR016867">
    <property type="entry name" value="GcvR"/>
</dbReference>
<keyword evidence="1" id="KW-0804">Transcription</keyword>
<keyword evidence="1" id="KW-0678">Repressor</keyword>
<reference evidence="3" key="1">
    <citation type="submission" date="2020-01" db="EMBL/GenBank/DDBJ databases">
        <authorList>
            <person name="Meier V. D."/>
            <person name="Meier V D."/>
        </authorList>
    </citation>
    <scope>NUCLEOTIDE SEQUENCE</scope>
    <source>
        <strain evidence="3">HLG_WM_MAG_07</strain>
    </source>
</reference>
<dbReference type="SUPFAM" id="SSF55021">
    <property type="entry name" value="ACT-like"/>
    <property type="match status" value="2"/>
</dbReference>
<dbReference type="EMBL" id="CACVAY010000112">
    <property type="protein sequence ID" value="CAA6823215.1"/>
    <property type="molecule type" value="Genomic_DNA"/>
</dbReference>
<dbReference type="PANTHER" id="PTHR34875:SF6">
    <property type="entry name" value="UPF0237 PROTEIN MJ1558"/>
    <property type="match status" value="1"/>
</dbReference>
<dbReference type="InterPro" id="IPR002912">
    <property type="entry name" value="ACT_dom"/>
</dbReference>
<gene>
    <name evidence="3" type="ORF">HELGO_WM6621</name>
</gene>
<dbReference type="CDD" id="cd04869">
    <property type="entry name" value="ACT_GcvR_2"/>
    <property type="match status" value="1"/>
</dbReference>
<protein>
    <recommendedName>
        <fullName evidence="1">Glycine cleavage system transcriptional repressor</fullName>
    </recommendedName>
</protein>
<dbReference type="InterPro" id="IPR050990">
    <property type="entry name" value="UPF0237/GcvR_regulator"/>
</dbReference>
<keyword evidence="1" id="KW-0963">Cytoplasm</keyword>
<evidence type="ECO:0000313" key="3">
    <source>
        <dbReference type="EMBL" id="CAA6823215.1"/>
    </source>
</evidence>
<evidence type="ECO:0000259" key="2">
    <source>
        <dbReference type="PROSITE" id="PS51671"/>
    </source>
</evidence>
<accession>A0A6S6TV39</accession>
<proteinExistence type="predicted"/>
<organism evidence="3">
    <name type="scientific">uncultured Thiotrichaceae bacterium</name>
    <dbReference type="NCBI Taxonomy" id="298394"/>
    <lineage>
        <taxon>Bacteria</taxon>
        <taxon>Pseudomonadati</taxon>
        <taxon>Pseudomonadota</taxon>
        <taxon>Gammaproteobacteria</taxon>
        <taxon>Thiotrichales</taxon>
        <taxon>Thiotrichaceae</taxon>
        <taxon>environmental samples</taxon>
    </lineage>
</organism>
<evidence type="ECO:0000256" key="1">
    <source>
        <dbReference type="PIRNR" id="PIRNR028103"/>
    </source>
</evidence>
<dbReference type="PROSITE" id="PS51671">
    <property type="entry name" value="ACT"/>
    <property type="match status" value="1"/>
</dbReference>
<dbReference type="PIRSF" id="PIRSF028103">
    <property type="entry name" value="GcvR"/>
    <property type="match status" value="1"/>
</dbReference>
<dbReference type="InterPro" id="IPR045865">
    <property type="entry name" value="ACT-like_dom_sf"/>
</dbReference>
<dbReference type="GO" id="GO:0005737">
    <property type="term" value="C:cytoplasm"/>
    <property type="evidence" value="ECO:0007669"/>
    <property type="project" value="UniProtKB-SubCell"/>
</dbReference>
<dbReference type="Pfam" id="PF13740">
    <property type="entry name" value="ACT_6"/>
    <property type="match status" value="1"/>
</dbReference>
<comment type="subcellular location">
    <subcellularLocation>
        <location evidence="1">Cytoplasm</location>
    </subcellularLocation>
</comment>